<name>A0A378I4K1_9GAMM</name>
<dbReference type="RefSeq" id="WP_115303280.1">
    <property type="nucleotide sequence ID" value="NZ_CAAAHO010000002.1"/>
</dbReference>
<feature type="domain" description="Rhodanese" evidence="1">
    <location>
        <begin position="21"/>
        <end position="111"/>
    </location>
</feature>
<organism evidence="2 3">
    <name type="scientific">Legionella beliardensis</name>
    <dbReference type="NCBI Taxonomy" id="91822"/>
    <lineage>
        <taxon>Bacteria</taxon>
        <taxon>Pseudomonadati</taxon>
        <taxon>Pseudomonadota</taxon>
        <taxon>Gammaproteobacteria</taxon>
        <taxon>Legionellales</taxon>
        <taxon>Legionellaceae</taxon>
        <taxon>Legionella</taxon>
    </lineage>
</organism>
<dbReference type="CDD" id="cd00158">
    <property type="entry name" value="RHOD"/>
    <property type="match status" value="1"/>
</dbReference>
<dbReference type="GO" id="GO:0004792">
    <property type="term" value="F:thiosulfate-cyanide sulfurtransferase activity"/>
    <property type="evidence" value="ECO:0007669"/>
    <property type="project" value="UniProtKB-EC"/>
</dbReference>
<dbReference type="InterPro" id="IPR001763">
    <property type="entry name" value="Rhodanese-like_dom"/>
</dbReference>
<evidence type="ECO:0000259" key="1">
    <source>
        <dbReference type="PROSITE" id="PS50206"/>
    </source>
</evidence>
<keyword evidence="3" id="KW-1185">Reference proteome</keyword>
<evidence type="ECO:0000313" key="2">
    <source>
        <dbReference type="EMBL" id="STX29611.1"/>
    </source>
</evidence>
<dbReference type="Proteomes" id="UP000254968">
    <property type="component" value="Unassembled WGS sequence"/>
</dbReference>
<dbReference type="OrthoDB" id="9791096at2"/>
<accession>A0A378I4K1</accession>
<dbReference type="EC" id="2.8.1.1" evidence="2"/>
<dbReference type="Pfam" id="PF00581">
    <property type="entry name" value="Rhodanese"/>
    <property type="match status" value="1"/>
</dbReference>
<proteinExistence type="predicted"/>
<sequence length="112" mass="12863">MNPKQPVPTIDVHELKRLLDNDAHLCLIDVRELDEWEEVHIPNAIHIPKDELPHAITTRIPDVDQPIYLHCKAGVRSLNSAQQLMAMGYKHVYSVNGGIVEWANHHYPIIHK</sequence>
<dbReference type="SUPFAM" id="SSF52821">
    <property type="entry name" value="Rhodanese/Cell cycle control phosphatase"/>
    <property type="match status" value="1"/>
</dbReference>
<protein>
    <submittedName>
        <fullName evidence="2">Rhodanese domain protein</fullName>
        <ecNumber evidence="2">2.8.1.1</ecNumber>
    </submittedName>
</protein>
<evidence type="ECO:0000313" key="3">
    <source>
        <dbReference type="Proteomes" id="UP000254968"/>
    </source>
</evidence>
<keyword evidence="2" id="KW-0808">Transferase</keyword>
<reference evidence="2 3" key="1">
    <citation type="submission" date="2018-06" db="EMBL/GenBank/DDBJ databases">
        <authorList>
            <consortium name="Pathogen Informatics"/>
            <person name="Doyle S."/>
        </authorList>
    </citation>
    <scope>NUCLEOTIDE SEQUENCE [LARGE SCALE GENOMIC DNA]</scope>
    <source>
        <strain evidence="2 3">NCTC13315</strain>
    </source>
</reference>
<dbReference type="AlphaFoldDB" id="A0A378I4K1"/>
<dbReference type="PANTHER" id="PTHR44086">
    <property type="entry name" value="THIOSULFATE SULFURTRANSFERASE RDL2, MITOCHONDRIAL-RELATED"/>
    <property type="match status" value="1"/>
</dbReference>
<gene>
    <name evidence="2" type="primary">moeZ_2</name>
    <name evidence="2" type="ORF">NCTC13315_02154</name>
</gene>
<dbReference type="InterPro" id="IPR036873">
    <property type="entry name" value="Rhodanese-like_dom_sf"/>
</dbReference>
<dbReference type="SMART" id="SM00450">
    <property type="entry name" value="RHOD"/>
    <property type="match status" value="1"/>
</dbReference>
<dbReference type="Gene3D" id="3.40.250.10">
    <property type="entry name" value="Rhodanese-like domain"/>
    <property type="match status" value="1"/>
</dbReference>
<dbReference type="EMBL" id="UGNV01000001">
    <property type="protein sequence ID" value="STX29611.1"/>
    <property type="molecule type" value="Genomic_DNA"/>
</dbReference>
<dbReference type="PANTHER" id="PTHR44086:SF10">
    <property type="entry name" value="THIOSULFATE SULFURTRANSFERASE_RHODANESE-LIKE DOMAIN-CONTAINING PROTEIN 3"/>
    <property type="match status" value="1"/>
</dbReference>
<dbReference type="PROSITE" id="PS50206">
    <property type="entry name" value="RHODANESE_3"/>
    <property type="match status" value="1"/>
</dbReference>